<keyword evidence="8" id="KW-0630">Potassium</keyword>
<evidence type="ECO:0000256" key="3">
    <source>
        <dbReference type="ARBA" id="ARBA00022448"/>
    </source>
</evidence>
<proteinExistence type="inferred from homology"/>
<comment type="subcellular location">
    <subcellularLocation>
        <location evidence="1">Cell inner membrane</location>
        <topology evidence="1">Multi-pass membrane protein</topology>
    </subcellularLocation>
</comment>
<evidence type="ECO:0000256" key="10">
    <source>
        <dbReference type="ARBA" id="ARBA00023065"/>
    </source>
</evidence>
<evidence type="ECO:0000256" key="6">
    <source>
        <dbReference type="ARBA" id="ARBA00022538"/>
    </source>
</evidence>
<feature type="transmembrane region" description="Helical" evidence="12">
    <location>
        <begin position="463"/>
        <end position="488"/>
    </location>
</feature>
<comment type="similarity">
    <text evidence="2">Belongs to the TrkH potassium transport family.</text>
</comment>
<sequence length="489" mass="54150">MNVKTILNILSALLTIMGLSMLFPAFISWLFNEPDLSSFLYSSGMTVSVGFPIWFFTRKSRALRNRDGFAIVTFSWIITALAGALPFYLSGVIPNFTDAWFESMSGVTTTGATIIGNSTTLPNLVNGIESMPHGILFWRSFLQWIGGMGIILFTIAILPLLGVGGVQLFKAEVPGPVADKIRPRINETAKILWMVYVGFTLLQILLLSLAGMPWFDSVCHGFTTMPTGGFSTQNASIAAYSNPVIHYIIIFFMFVAGVNFTLHFRALTGNFKAHVKDYEFRVYLTIIFISTLIIFFNISSTNSDWSHDSFLKSLFQSLTILTSTGYSNANYELWPYLSQHLLLILMFFGAMGGSTSGGMKIARIILLIKYAVTETRRMLHARAIIPIKIGNRTISDEIVRNTLGFSLIYLSIFVLTAFVLSAFNLDFQSAVGAAASAIGNVGPAFGAFGPTDNYALLHPVGKWMLTFCMLLGRLEIFTVMVIFSKVFWK</sequence>
<feature type="transmembrane region" description="Helical" evidence="12">
    <location>
        <begin position="244"/>
        <end position="268"/>
    </location>
</feature>
<gene>
    <name evidence="13" type="ORF">METZ01_LOCUS115102</name>
</gene>
<feature type="transmembrane region" description="Helical" evidence="12">
    <location>
        <begin position="341"/>
        <end position="368"/>
    </location>
</feature>
<dbReference type="EMBL" id="UINC01014623">
    <property type="protein sequence ID" value="SVA62248.1"/>
    <property type="molecule type" value="Genomic_DNA"/>
</dbReference>
<feature type="transmembrane region" description="Helical" evidence="12">
    <location>
        <begin position="191"/>
        <end position="215"/>
    </location>
</feature>
<name>A0A381XC04_9ZZZZ</name>
<keyword evidence="7 12" id="KW-0812">Transmembrane</keyword>
<protein>
    <recommendedName>
        <fullName evidence="14">Potassium transporter</fullName>
    </recommendedName>
</protein>
<dbReference type="PANTHER" id="PTHR32024:SF2">
    <property type="entry name" value="TRK SYSTEM POTASSIUM UPTAKE PROTEIN TRKG-RELATED"/>
    <property type="match status" value="1"/>
</dbReference>
<dbReference type="PANTHER" id="PTHR32024">
    <property type="entry name" value="TRK SYSTEM POTASSIUM UPTAKE PROTEIN TRKG-RELATED"/>
    <property type="match status" value="1"/>
</dbReference>
<organism evidence="13">
    <name type="scientific">marine metagenome</name>
    <dbReference type="NCBI Taxonomy" id="408172"/>
    <lineage>
        <taxon>unclassified sequences</taxon>
        <taxon>metagenomes</taxon>
        <taxon>ecological metagenomes</taxon>
    </lineage>
</organism>
<keyword evidence="6" id="KW-0633">Potassium transport</keyword>
<dbReference type="GO" id="GO:0015379">
    <property type="term" value="F:potassium:chloride symporter activity"/>
    <property type="evidence" value="ECO:0007669"/>
    <property type="project" value="InterPro"/>
</dbReference>
<keyword evidence="11 12" id="KW-0472">Membrane</keyword>
<dbReference type="Pfam" id="PF02386">
    <property type="entry name" value="TrkH"/>
    <property type="match status" value="1"/>
</dbReference>
<keyword evidence="5" id="KW-0997">Cell inner membrane</keyword>
<evidence type="ECO:0000256" key="11">
    <source>
        <dbReference type="ARBA" id="ARBA00023136"/>
    </source>
</evidence>
<evidence type="ECO:0000256" key="7">
    <source>
        <dbReference type="ARBA" id="ARBA00022692"/>
    </source>
</evidence>
<dbReference type="AlphaFoldDB" id="A0A381XC04"/>
<dbReference type="GO" id="GO:0005886">
    <property type="term" value="C:plasma membrane"/>
    <property type="evidence" value="ECO:0007669"/>
    <property type="project" value="UniProtKB-SubCell"/>
</dbReference>
<keyword evidence="10" id="KW-0406">Ion transport</keyword>
<dbReference type="PIRSF" id="PIRSF006247">
    <property type="entry name" value="TrkH"/>
    <property type="match status" value="1"/>
</dbReference>
<evidence type="ECO:0008006" key="14">
    <source>
        <dbReference type="Google" id="ProtNLM"/>
    </source>
</evidence>
<reference evidence="13" key="1">
    <citation type="submission" date="2018-05" db="EMBL/GenBank/DDBJ databases">
        <authorList>
            <person name="Lanie J.A."/>
            <person name="Ng W.-L."/>
            <person name="Kazmierczak K.M."/>
            <person name="Andrzejewski T.M."/>
            <person name="Davidsen T.M."/>
            <person name="Wayne K.J."/>
            <person name="Tettelin H."/>
            <person name="Glass J.I."/>
            <person name="Rusch D."/>
            <person name="Podicherti R."/>
            <person name="Tsui H.-C.T."/>
            <person name="Winkler M.E."/>
        </authorList>
    </citation>
    <scope>NUCLEOTIDE SEQUENCE</scope>
</reference>
<evidence type="ECO:0000256" key="1">
    <source>
        <dbReference type="ARBA" id="ARBA00004429"/>
    </source>
</evidence>
<evidence type="ECO:0000256" key="8">
    <source>
        <dbReference type="ARBA" id="ARBA00022958"/>
    </source>
</evidence>
<dbReference type="InterPro" id="IPR003445">
    <property type="entry name" value="Cat_transpt"/>
</dbReference>
<feature type="transmembrane region" description="Helical" evidence="12">
    <location>
        <begin position="141"/>
        <end position="161"/>
    </location>
</feature>
<evidence type="ECO:0000313" key="13">
    <source>
        <dbReference type="EMBL" id="SVA62248.1"/>
    </source>
</evidence>
<evidence type="ECO:0000256" key="2">
    <source>
        <dbReference type="ARBA" id="ARBA00009137"/>
    </source>
</evidence>
<evidence type="ECO:0000256" key="12">
    <source>
        <dbReference type="SAM" id="Phobius"/>
    </source>
</evidence>
<feature type="transmembrane region" description="Helical" evidence="12">
    <location>
        <begin position="7"/>
        <end position="27"/>
    </location>
</feature>
<accession>A0A381XC04</accession>
<keyword evidence="4" id="KW-1003">Cell membrane</keyword>
<feature type="transmembrane region" description="Helical" evidence="12">
    <location>
        <begin position="280"/>
        <end position="298"/>
    </location>
</feature>
<feature type="transmembrane region" description="Helical" evidence="12">
    <location>
        <begin position="39"/>
        <end position="57"/>
    </location>
</feature>
<feature type="transmembrane region" description="Helical" evidence="12">
    <location>
        <begin position="69"/>
        <end position="89"/>
    </location>
</feature>
<evidence type="ECO:0000256" key="9">
    <source>
        <dbReference type="ARBA" id="ARBA00022989"/>
    </source>
</evidence>
<evidence type="ECO:0000256" key="5">
    <source>
        <dbReference type="ARBA" id="ARBA00022519"/>
    </source>
</evidence>
<dbReference type="InterPro" id="IPR004772">
    <property type="entry name" value="TrkH"/>
</dbReference>
<evidence type="ECO:0000256" key="4">
    <source>
        <dbReference type="ARBA" id="ARBA00022475"/>
    </source>
</evidence>
<keyword evidence="9 12" id="KW-1133">Transmembrane helix</keyword>
<feature type="transmembrane region" description="Helical" evidence="12">
    <location>
        <begin position="402"/>
        <end position="423"/>
    </location>
</feature>
<keyword evidence="3" id="KW-0813">Transport</keyword>